<dbReference type="UniPathway" id="UPA00219"/>
<feature type="transmembrane region" description="Helical" evidence="7">
    <location>
        <begin position="14"/>
        <end position="33"/>
    </location>
</feature>
<keyword evidence="5 6" id="KW-0961">Cell wall biogenesis/degradation</keyword>
<evidence type="ECO:0000256" key="1">
    <source>
        <dbReference type="ARBA" id="ARBA00004752"/>
    </source>
</evidence>
<dbReference type="RefSeq" id="WP_035771249.1">
    <property type="nucleotide sequence ID" value="NZ_BAAACD010000042.1"/>
</dbReference>
<evidence type="ECO:0000256" key="7">
    <source>
        <dbReference type="SAM" id="Phobius"/>
    </source>
</evidence>
<keyword evidence="2" id="KW-0808">Transferase</keyword>
<dbReference type="EMBL" id="FOOE01000002">
    <property type="protein sequence ID" value="SFF55709.1"/>
    <property type="molecule type" value="Genomic_DNA"/>
</dbReference>
<proteinExistence type="predicted"/>
<keyword evidence="7" id="KW-0812">Transmembrane</keyword>
<protein>
    <submittedName>
        <fullName evidence="9">Peptidoglycan transpeptidase, ErfK-YbiS-YhnG family</fullName>
    </submittedName>
</protein>
<keyword evidence="4 6" id="KW-0573">Peptidoglycan synthesis</keyword>
<dbReference type="InterPro" id="IPR038063">
    <property type="entry name" value="Transpep_catalytic_dom"/>
</dbReference>
<evidence type="ECO:0000313" key="9">
    <source>
        <dbReference type="EMBL" id="SFF55709.1"/>
    </source>
</evidence>
<dbReference type="GO" id="GO:0005576">
    <property type="term" value="C:extracellular region"/>
    <property type="evidence" value="ECO:0007669"/>
    <property type="project" value="TreeGrafter"/>
</dbReference>
<feature type="active site" description="Nucleophile" evidence="6">
    <location>
        <position position="436"/>
    </location>
</feature>
<evidence type="ECO:0000313" key="10">
    <source>
        <dbReference type="Proteomes" id="UP000182135"/>
    </source>
</evidence>
<sequence>METEIMKQTNKKKVVLIVLAISVTIYLGMSLYFTKHFYFNCKINGIDISGDTVSEIENKITKELEDYTLVLKGREEKEEEVVGRDIGLKYISTGEIQEIKDNQQQFLWPISIFKRENYEISSSVEYDEKMLNDQLSKMVFYSDENVIEPKDSYIEYKDGTYNIINEIYGNKVNRDKLTEKVKKAVVDGEILIDLDKDGYYYNPKYTSESNEVIDAKDSLNKYVSAKVNYKFWNNTESVDGDMIHKWIYVDDEFQVSVDQAKVRQYINSLAAKYNTVGKTRSFKTSSSGTINVSGGDYGWVLDTNTETNGLIEAIKGGQEIDKEPTYSQKGKVAGINDIGNTYVEIDMTKQHIWFYKNGSLVVDGDVVTGNMQNNWGTPGGIYRLKYKEKDATLVGQDYASPVSFWMPFNGGIGIHDATWRSVFGKEEYKTKGSHGCINAPYSVANAIFDNIEPGTPVVCFY</sequence>
<keyword evidence="7" id="KW-0472">Membrane</keyword>
<keyword evidence="10" id="KW-1185">Reference proteome</keyword>
<dbReference type="GO" id="GO:0008360">
    <property type="term" value="P:regulation of cell shape"/>
    <property type="evidence" value="ECO:0007669"/>
    <property type="project" value="UniProtKB-UniRule"/>
</dbReference>
<dbReference type="InterPro" id="IPR050979">
    <property type="entry name" value="LD-transpeptidase"/>
</dbReference>
<dbReference type="Gene3D" id="3.10.20.800">
    <property type="match status" value="1"/>
</dbReference>
<dbReference type="PANTHER" id="PTHR30582">
    <property type="entry name" value="L,D-TRANSPEPTIDASE"/>
    <property type="match status" value="1"/>
</dbReference>
<dbReference type="Gene3D" id="2.40.440.10">
    <property type="entry name" value="L,D-transpeptidase catalytic domain-like"/>
    <property type="match status" value="1"/>
</dbReference>
<comment type="pathway">
    <text evidence="1 6">Cell wall biogenesis; peptidoglycan biosynthesis.</text>
</comment>
<dbReference type="InterPro" id="IPR005490">
    <property type="entry name" value="LD_TPept_cat_dom"/>
</dbReference>
<dbReference type="SUPFAM" id="SSF143985">
    <property type="entry name" value="L,D-transpeptidase pre-catalytic domain-like"/>
    <property type="match status" value="1"/>
</dbReference>
<evidence type="ECO:0000256" key="4">
    <source>
        <dbReference type="ARBA" id="ARBA00022984"/>
    </source>
</evidence>
<reference evidence="9 10" key="1">
    <citation type="submission" date="2016-10" db="EMBL/GenBank/DDBJ databases">
        <authorList>
            <person name="de Groot N.N."/>
        </authorList>
    </citation>
    <scope>NUCLEOTIDE SEQUENCE [LARGE SCALE GENOMIC DNA]</scope>
    <source>
        <strain evidence="9 10">NLAE-zl-G419</strain>
    </source>
</reference>
<feature type="active site" description="Proton donor/acceptor" evidence="6">
    <location>
        <position position="415"/>
    </location>
</feature>
<evidence type="ECO:0000256" key="6">
    <source>
        <dbReference type="PROSITE-ProRule" id="PRU01373"/>
    </source>
</evidence>
<dbReference type="InterPro" id="IPR038054">
    <property type="entry name" value="LD_TPept-like_central_sf"/>
</dbReference>
<dbReference type="Proteomes" id="UP000182135">
    <property type="component" value="Unassembled WGS sequence"/>
</dbReference>
<dbReference type="GO" id="GO:0071555">
    <property type="term" value="P:cell wall organization"/>
    <property type="evidence" value="ECO:0007669"/>
    <property type="project" value="UniProtKB-UniRule"/>
</dbReference>
<dbReference type="GO" id="GO:0018104">
    <property type="term" value="P:peptidoglycan-protein cross-linking"/>
    <property type="evidence" value="ECO:0007669"/>
    <property type="project" value="TreeGrafter"/>
</dbReference>
<organism evidence="9 10">
    <name type="scientific">Clostridium cadaveris</name>
    <dbReference type="NCBI Taxonomy" id="1529"/>
    <lineage>
        <taxon>Bacteria</taxon>
        <taxon>Bacillati</taxon>
        <taxon>Bacillota</taxon>
        <taxon>Clostridia</taxon>
        <taxon>Eubacteriales</taxon>
        <taxon>Clostridiaceae</taxon>
        <taxon>Clostridium</taxon>
    </lineage>
</organism>
<evidence type="ECO:0000256" key="3">
    <source>
        <dbReference type="ARBA" id="ARBA00022960"/>
    </source>
</evidence>
<evidence type="ECO:0000259" key="8">
    <source>
        <dbReference type="PROSITE" id="PS52029"/>
    </source>
</evidence>
<dbReference type="GO" id="GO:0071972">
    <property type="term" value="F:peptidoglycan L,D-transpeptidase activity"/>
    <property type="evidence" value="ECO:0007669"/>
    <property type="project" value="TreeGrafter"/>
</dbReference>
<accession>A0A1I2JNA0</accession>
<dbReference type="AlphaFoldDB" id="A0A1I2JNA0"/>
<evidence type="ECO:0000256" key="2">
    <source>
        <dbReference type="ARBA" id="ARBA00022679"/>
    </source>
</evidence>
<dbReference type="PROSITE" id="PS52029">
    <property type="entry name" value="LD_TPASE"/>
    <property type="match status" value="1"/>
</dbReference>
<dbReference type="Pfam" id="PF03734">
    <property type="entry name" value="YkuD"/>
    <property type="match status" value="1"/>
</dbReference>
<feature type="domain" description="L,D-TPase catalytic" evidence="8">
    <location>
        <begin position="341"/>
        <end position="460"/>
    </location>
</feature>
<evidence type="ECO:0000256" key="5">
    <source>
        <dbReference type="ARBA" id="ARBA00023316"/>
    </source>
</evidence>
<dbReference type="InterPro" id="IPR022029">
    <property type="entry name" value="YoaR-like_PG-bd"/>
</dbReference>
<dbReference type="CDD" id="cd16913">
    <property type="entry name" value="YkuD_like"/>
    <property type="match status" value="1"/>
</dbReference>
<name>A0A1I2JNA0_9CLOT</name>
<dbReference type="STRING" id="1529.SAMN04487885_102224"/>
<dbReference type="GO" id="GO:0016740">
    <property type="term" value="F:transferase activity"/>
    <property type="evidence" value="ECO:0007669"/>
    <property type="project" value="UniProtKB-KW"/>
</dbReference>
<keyword evidence="7" id="KW-1133">Transmembrane helix</keyword>
<dbReference type="SUPFAM" id="SSF141523">
    <property type="entry name" value="L,D-transpeptidase catalytic domain-like"/>
    <property type="match status" value="1"/>
</dbReference>
<keyword evidence="3 6" id="KW-0133">Cell shape</keyword>
<dbReference type="Pfam" id="PF12229">
    <property type="entry name" value="PG_binding_4"/>
    <property type="match status" value="2"/>
</dbReference>
<gene>
    <name evidence="9" type="ORF">SAMN04487885_102224</name>
</gene>
<dbReference type="PANTHER" id="PTHR30582:SF33">
    <property type="entry name" value="EXPORTED PROTEIN"/>
    <property type="match status" value="1"/>
</dbReference>
<dbReference type="eggNOG" id="COG1376">
    <property type="taxonomic scope" value="Bacteria"/>
</dbReference>